<dbReference type="AlphaFoldDB" id="A0A3B5XTZ5"/>
<dbReference type="OrthoDB" id="675854at2759"/>
<dbReference type="OMA" id="LLLWQMM"/>
<dbReference type="EnsemblPlants" id="TraesCS1A02G046700.1">
    <property type="protein sequence ID" value="TraesCS1A02G046700.1"/>
    <property type="gene ID" value="TraesCS1A02G046700"/>
</dbReference>
<dbReference type="Proteomes" id="UP000019116">
    <property type="component" value="Chromosome 1A"/>
</dbReference>
<reference evidence="2" key="1">
    <citation type="submission" date="2018-08" db="EMBL/GenBank/DDBJ databases">
        <authorList>
            <person name="Rossello M."/>
        </authorList>
    </citation>
    <scope>NUCLEOTIDE SEQUENCE [LARGE SCALE GENOMIC DNA]</scope>
    <source>
        <strain evidence="2">cv. Chinese Spring</strain>
    </source>
</reference>
<dbReference type="Gramene" id="TraesCS1A02G046700.1">
    <property type="protein sequence ID" value="TraesCS1A02G046700.1"/>
    <property type="gene ID" value="TraesCS1A02G046700"/>
</dbReference>
<name>A0A3B5XTZ5_WHEAT</name>
<feature type="compositionally biased region" description="Acidic residues" evidence="1">
    <location>
        <begin position="258"/>
        <end position="279"/>
    </location>
</feature>
<accession>A0A3B5XTZ5</accession>
<evidence type="ECO:0000313" key="3">
    <source>
        <dbReference type="Proteomes" id="UP000019116"/>
    </source>
</evidence>
<dbReference type="Gramene" id="TraesCAD_scaffold_058562_01G000100.1">
    <property type="protein sequence ID" value="TraesCAD_scaffold_058562_01G000100.1"/>
    <property type="gene ID" value="TraesCAD_scaffold_058562_01G000100"/>
</dbReference>
<sequence length="383" mass="42172">MSVAFCFLSLLSTLYSLLLLIIFFLEQSLYENPTGPSEESNGDDYNYTGMVRIRIPPSRVRGQHVLLLWQMMQELGAPCPQFFEEMPDDGTHSYRRVVVVLNGVPSDMDFYLELSTMQRSSDDTLPMQEVAKEAMLGLRARFGEKLRTTGYRDLPALDSGVFGQNHQQGPRGASLGVGSSSALPTPVASTVSITSSMTMIADTMMYHTMKEELIRHQEATQFWYQCYQMSEHDRIVLQGALNAMPGGPLNPIIVPGDVQEEEEEDPEEVELEEQEEVEGAENPNEPLVPPSPNVPPAPPQPLPEHIVEPEPALQPDIEQQQLPHFPIPRPHQPDFIHPHMSVSSREYREAATYARVLGLGASGSGRSNGSGSGSNNGGGSGIA</sequence>
<organism evidence="2">
    <name type="scientific">Triticum aestivum</name>
    <name type="common">Wheat</name>
    <dbReference type="NCBI Taxonomy" id="4565"/>
    <lineage>
        <taxon>Eukaryota</taxon>
        <taxon>Viridiplantae</taxon>
        <taxon>Streptophyta</taxon>
        <taxon>Embryophyta</taxon>
        <taxon>Tracheophyta</taxon>
        <taxon>Spermatophyta</taxon>
        <taxon>Magnoliopsida</taxon>
        <taxon>Liliopsida</taxon>
        <taxon>Poales</taxon>
        <taxon>Poaceae</taxon>
        <taxon>BOP clade</taxon>
        <taxon>Pooideae</taxon>
        <taxon>Triticodae</taxon>
        <taxon>Triticeae</taxon>
        <taxon>Triticinae</taxon>
        <taxon>Triticum</taxon>
    </lineage>
</organism>
<protein>
    <submittedName>
        <fullName evidence="2">Uncharacterized protein</fullName>
    </submittedName>
</protein>
<evidence type="ECO:0000256" key="1">
    <source>
        <dbReference type="SAM" id="MobiDB-lite"/>
    </source>
</evidence>
<reference evidence="2" key="2">
    <citation type="submission" date="2018-10" db="UniProtKB">
        <authorList>
            <consortium name="EnsemblPlants"/>
        </authorList>
    </citation>
    <scope>IDENTIFICATION</scope>
</reference>
<keyword evidence="3" id="KW-1185">Reference proteome</keyword>
<feature type="region of interest" description="Disordered" evidence="1">
    <location>
        <begin position="359"/>
        <end position="383"/>
    </location>
</feature>
<proteinExistence type="predicted"/>
<feature type="region of interest" description="Disordered" evidence="1">
    <location>
        <begin position="258"/>
        <end position="307"/>
    </location>
</feature>
<evidence type="ECO:0000313" key="2">
    <source>
        <dbReference type="EnsemblPlants" id="TraesCS1A02G046700.1"/>
    </source>
</evidence>
<feature type="compositionally biased region" description="Pro residues" evidence="1">
    <location>
        <begin position="286"/>
        <end position="302"/>
    </location>
</feature>
<feature type="compositionally biased region" description="Gly residues" evidence="1">
    <location>
        <begin position="360"/>
        <end position="383"/>
    </location>
</feature>
<dbReference type="Gramene" id="TraesCS1A03G0111900.1">
    <property type="protein sequence ID" value="TraesCS1A03G0111900.1.CDS"/>
    <property type="gene ID" value="TraesCS1A03G0111900"/>
</dbReference>